<dbReference type="EMBL" id="CP104003">
    <property type="protein sequence ID" value="UWM55991.1"/>
    <property type="molecule type" value="Genomic_DNA"/>
</dbReference>
<dbReference type="GeneID" id="74942116"/>
<dbReference type="Proteomes" id="UP001057580">
    <property type="component" value="Chromosome"/>
</dbReference>
<dbReference type="Pfam" id="PF00753">
    <property type="entry name" value="Lactamase_B"/>
    <property type="match status" value="1"/>
</dbReference>
<reference evidence="2" key="1">
    <citation type="submission" date="2022-09" db="EMBL/GenBank/DDBJ databases">
        <title>Diverse halophilic archaea isolated from saline environments.</title>
        <authorList>
            <person name="Cui H.-L."/>
        </authorList>
    </citation>
    <scope>NUCLEOTIDE SEQUENCE</scope>
    <source>
        <strain evidence="2">ZS-35-S2</strain>
    </source>
</reference>
<dbReference type="PANTHER" id="PTHR42951">
    <property type="entry name" value="METALLO-BETA-LACTAMASE DOMAIN-CONTAINING"/>
    <property type="match status" value="1"/>
</dbReference>
<dbReference type="SUPFAM" id="SSF56281">
    <property type="entry name" value="Metallo-hydrolase/oxidoreductase"/>
    <property type="match status" value="1"/>
</dbReference>
<dbReference type="RefSeq" id="WP_260595111.1">
    <property type="nucleotide sequence ID" value="NZ_CP104003.1"/>
</dbReference>
<dbReference type="Gene3D" id="3.60.15.10">
    <property type="entry name" value="Ribonuclease Z/Hydroxyacylglutathione hydrolase-like"/>
    <property type="match status" value="1"/>
</dbReference>
<name>A0A9E7R5T0_9EURY</name>
<keyword evidence="3" id="KW-1185">Reference proteome</keyword>
<proteinExistence type="predicted"/>
<gene>
    <name evidence="2" type="ORF">N0B31_06800</name>
</gene>
<feature type="domain" description="Metallo-beta-lactamase" evidence="1">
    <location>
        <begin position="17"/>
        <end position="230"/>
    </location>
</feature>
<organism evidence="2 3">
    <name type="scientific">Salinirubellus salinus</name>
    <dbReference type="NCBI Taxonomy" id="1364945"/>
    <lineage>
        <taxon>Archaea</taxon>
        <taxon>Methanobacteriati</taxon>
        <taxon>Methanobacteriota</taxon>
        <taxon>Stenosarchaea group</taxon>
        <taxon>Halobacteria</taxon>
        <taxon>Halobacteriales</taxon>
        <taxon>Natronomonadaceae</taxon>
        <taxon>Salinirubellus</taxon>
    </lineage>
</organism>
<sequence length="314" mass="35047">MTEIHRIEFETDWPPWHVAAYLLAGEETVLVDAGAPGDHGWGELTDGLAEADLAVEDLDHLLVTHPHTDHDGLVERIVETADPTVYTPRSVQERLRMDTARLSERVERNARAAGLSDDDVSKYVEQAVDSVERNRECFPPACVDVALEPGQVFEAGEWEFEVVHTPGHQRDHACFAAEKWLFAGDQVIEPFRAAALNVGLDDGVFDAISEFYEGYRRLRGREFETVYPGHGPVFDDFEGVVAQSVADLDDLVNEVSDTLAELAPATCLDVEETRTEARFDYTLFETVGALGHLTDRGRAVFRVEDGVRYYEPAE</sequence>
<dbReference type="PANTHER" id="PTHR42951:SF22">
    <property type="entry name" value="METALLO BETA-LACTAMASE SUPERFAMILY LIPOPROTEIN"/>
    <property type="match status" value="1"/>
</dbReference>
<dbReference type="InterPro" id="IPR001279">
    <property type="entry name" value="Metallo-B-lactamas"/>
</dbReference>
<protein>
    <submittedName>
        <fullName evidence="2">MBL fold metallo-hydrolase</fullName>
    </submittedName>
</protein>
<dbReference type="AlphaFoldDB" id="A0A9E7R5T0"/>
<evidence type="ECO:0000259" key="1">
    <source>
        <dbReference type="SMART" id="SM00849"/>
    </source>
</evidence>
<evidence type="ECO:0000313" key="3">
    <source>
        <dbReference type="Proteomes" id="UP001057580"/>
    </source>
</evidence>
<dbReference type="KEGG" id="ssai:N0B31_06800"/>
<evidence type="ECO:0000313" key="2">
    <source>
        <dbReference type="EMBL" id="UWM55991.1"/>
    </source>
</evidence>
<dbReference type="InterPro" id="IPR050855">
    <property type="entry name" value="NDM-1-like"/>
</dbReference>
<dbReference type="SMART" id="SM00849">
    <property type="entry name" value="Lactamase_B"/>
    <property type="match status" value="1"/>
</dbReference>
<accession>A0A9E7R5T0</accession>
<dbReference type="InterPro" id="IPR036866">
    <property type="entry name" value="RibonucZ/Hydroxyglut_hydro"/>
</dbReference>